<gene>
    <name evidence="1" type="ORF">F0238_14405</name>
</gene>
<dbReference type="RefSeq" id="WP_171353005.1">
    <property type="nucleotide sequence ID" value="NZ_VTXP01000006.1"/>
</dbReference>
<accession>A0AAP6ZL26</accession>
<proteinExistence type="predicted"/>
<evidence type="ECO:0000313" key="1">
    <source>
        <dbReference type="EMBL" id="NOJ23926.1"/>
    </source>
</evidence>
<dbReference type="Proteomes" id="UP000576645">
    <property type="component" value="Unassembled WGS sequence"/>
</dbReference>
<protein>
    <submittedName>
        <fullName evidence="1">Uncharacterized protein</fullName>
    </submittedName>
</protein>
<comment type="caution">
    <text evidence="1">The sequence shown here is derived from an EMBL/GenBank/DDBJ whole genome shotgun (WGS) entry which is preliminary data.</text>
</comment>
<organism evidence="1 2">
    <name type="scientific">Vibrio coralliilyticus</name>
    <dbReference type="NCBI Taxonomy" id="190893"/>
    <lineage>
        <taxon>Bacteria</taxon>
        <taxon>Pseudomonadati</taxon>
        <taxon>Pseudomonadota</taxon>
        <taxon>Gammaproteobacteria</taxon>
        <taxon>Vibrionales</taxon>
        <taxon>Vibrionaceae</taxon>
        <taxon>Vibrio</taxon>
    </lineage>
</organism>
<dbReference type="AlphaFoldDB" id="A0AAP6ZL26"/>
<name>A0AAP6ZL26_9VIBR</name>
<evidence type="ECO:0000313" key="2">
    <source>
        <dbReference type="Proteomes" id="UP000576645"/>
    </source>
</evidence>
<sequence length="275" mass="32125">MIQTAKKLEVDESFVRLYPIKEKLVIDRHLSSKDYQKGRCGNVENYYHSSLYKFGIRVSSPSNHLINDESICLNGYCYLPEKNNKKTLHISNLELHDVSLKSEQYLVPYELSRHAEFKYSQTDSDYLSNQIRKLYSHIRLPFIFVGIAEVETNTYKELYNKKLSSNLSRNNHDPRREIIFDENIRSKLCMVGLVSDKTDSRLSSINRKLNKVLYEENTDKNSILSTHIHGVLLNENIEKYNEILPIHVEKAMEIIDYATLVKHFSGEIYVINTIV</sequence>
<dbReference type="EMBL" id="VTXP01000006">
    <property type="protein sequence ID" value="NOJ23926.1"/>
    <property type="molecule type" value="Genomic_DNA"/>
</dbReference>
<reference evidence="1 2" key="1">
    <citation type="submission" date="2019-09" db="EMBL/GenBank/DDBJ databases">
        <title>Draft genome sequencing and comparative genomics of hatchery-associated Vibrios.</title>
        <authorList>
            <person name="Kehlet-Delgado H."/>
            <person name="Mueller R.S."/>
        </authorList>
    </citation>
    <scope>NUCLEOTIDE SEQUENCE [LARGE SCALE GENOMIC DNA]</scope>
    <source>
        <strain evidence="1 2">09-121-3</strain>
    </source>
</reference>